<dbReference type="SUPFAM" id="SSF52540">
    <property type="entry name" value="P-loop containing nucleoside triphosphate hydrolases"/>
    <property type="match status" value="1"/>
</dbReference>
<dbReference type="Gene3D" id="3.40.50.300">
    <property type="entry name" value="P-loop containing nucleotide triphosphate hydrolases"/>
    <property type="match status" value="1"/>
</dbReference>
<dbReference type="RefSeq" id="WP_204289369.1">
    <property type="nucleotide sequence ID" value="NZ_BAABEJ010000033.1"/>
</dbReference>
<comment type="caution">
    <text evidence="1">The sequence shown here is derived from an EMBL/GenBank/DDBJ whole genome shotgun (WGS) entry which is preliminary data.</text>
</comment>
<dbReference type="Proteomes" id="UP000651728">
    <property type="component" value="Unassembled WGS sequence"/>
</dbReference>
<gene>
    <name evidence="1" type="ORF">Mam01_68840</name>
</gene>
<reference evidence="1 2" key="1">
    <citation type="submission" date="2021-01" db="EMBL/GenBank/DDBJ databases">
        <title>Whole genome shotgun sequence of Microbispora amethystogenes NBRC 101907.</title>
        <authorList>
            <person name="Komaki H."/>
            <person name="Tamura T."/>
        </authorList>
    </citation>
    <scope>NUCLEOTIDE SEQUENCE [LARGE SCALE GENOMIC DNA]</scope>
    <source>
        <strain evidence="1 2">NBRC 101907</strain>
    </source>
</reference>
<protein>
    <submittedName>
        <fullName evidence="1">Uncharacterized protein</fullName>
    </submittedName>
</protein>
<keyword evidence="2" id="KW-1185">Reference proteome</keyword>
<accession>A0ABQ4FPH6</accession>
<organism evidence="1 2">
    <name type="scientific">Microbispora amethystogenes</name>
    <dbReference type="NCBI Taxonomy" id="1427754"/>
    <lineage>
        <taxon>Bacteria</taxon>
        <taxon>Bacillati</taxon>
        <taxon>Actinomycetota</taxon>
        <taxon>Actinomycetes</taxon>
        <taxon>Streptosporangiales</taxon>
        <taxon>Streptosporangiaceae</taxon>
        <taxon>Microbispora</taxon>
    </lineage>
</organism>
<proteinExistence type="predicted"/>
<dbReference type="EMBL" id="BOOB01000066">
    <property type="protein sequence ID" value="GIH36720.1"/>
    <property type="molecule type" value="Genomic_DNA"/>
</dbReference>
<name>A0ABQ4FPH6_9ACTN</name>
<dbReference type="InterPro" id="IPR027417">
    <property type="entry name" value="P-loop_NTPase"/>
</dbReference>
<evidence type="ECO:0000313" key="1">
    <source>
        <dbReference type="EMBL" id="GIH36720.1"/>
    </source>
</evidence>
<evidence type="ECO:0000313" key="2">
    <source>
        <dbReference type="Proteomes" id="UP000651728"/>
    </source>
</evidence>
<sequence>MKPPRTAPGSDRTLIEALAHVRWIAGGTGAGKSTVTMALTRRHDARRYDGDRAEHDWVARSTQQRHPHLHALSGAASGQAWAGRSAQEVFQSMPSLHGEMIGFLTEDLLALPDDRIVLVDYFGVLPRDVAPLLAGFHQAVFLLPSPEFRRRALEMRYADRLRARTTWGSHDPEEMLAKRLARDALWDEEVRSQAAAYGLRTVSVDGTRPLDDLVAEVATHLRLSQAPDAPRHTDE</sequence>